<gene>
    <name evidence="1" type="ORF">C9994_14510</name>
</gene>
<comment type="caution">
    <text evidence="1">The sequence shown here is derived from an EMBL/GenBank/DDBJ whole genome shotgun (WGS) entry which is preliminary data.</text>
</comment>
<sequence length="288" mass="31181">ANLEAEQGLIEDVKAAEAREKAAKFDAQKVIIEAGAKKDAADKEAEARKIIADAKAKEEATIGMSEAQVMHAKADASERQGMVDAIIIEKIAEAKRKEGLAEANVIQEKAIAEAKGIQEKAGAMKQLNDAGKEHEEFRLKLQKEKEVELAGIHIQKDIADAQATVLAEAFKTAKIDIVGGDNTFFDNLIRQVSNGKGIDKLVDNSQTITHFKDALLGGNGENGNSPDLIEKVKNMAIKYGITSEDIKNLSIATLIARVQMKASDEDKDFLSNISKFVSGISVEQKKLK</sequence>
<dbReference type="Proteomes" id="UP000240608">
    <property type="component" value="Unassembled WGS sequence"/>
</dbReference>
<reference evidence="1 2" key="1">
    <citation type="submission" date="2018-03" db="EMBL/GenBank/DDBJ databases">
        <title>Cross-interface Injection: A General Nanoliter Liquid Handling Method Applied to Single Cells Genome Amplification Automated Nanoliter Liquid Handling Applied to Single Cell Multiple Displacement Amplification.</title>
        <authorList>
            <person name="Yun J."/>
            <person name="Xu P."/>
            <person name="Xu J."/>
            <person name="Dai X."/>
            <person name="Wang Y."/>
            <person name="Zheng X."/>
            <person name="Cao C."/>
            <person name="Yi Q."/>
            <person name="Zhu Y."/>
            <person name="Wang L."/>
            <person name="Dong Z."/>
            <person name="Huang Y."/>
            <person name="Huang L."/>
            <person name="Du W."/>
        </authorList>
    </citation>
    <scope>NUCLEOTIDE SEQUENCE [LARGE SCALE GENOMIC DNA]</scope>
    <source>
        <strain evidence="1 2">Z-D1-2</strain>
    </source>
</reference>
<protein>
    <submittedName>
        <fullName evidence="1">Flotillin</fullName>
    </submittedName>
</protein>
<name>A0A2T4DE51_9BACT</name>
<evidence type="ECO:0000313" key="2">
    <source>
        <dbReference type="Proteomes" id="UP000240608"/>
    </source>
</evidence>
<dbReference type="EMBL" id="PYVU01000265">
    <property type="protein sequence ID" value="PTB92105.1"/>
    <property type="molecule type" value="Genomic_DNA"/>
</dbReference>
<dbReference type="AlphaFoldDB" id="A0A2T4DE51"/>
<accession>A0A2T4DE51</accession>
<organism evidence="1 2">
    <name type="scientific">Marivirga lumbricoides</name>
    <dbReference type="NCBI Taxonomy" id="1046115"/>
    <lineage>
        <taxon>Bacteria</taxon>
        <taxon>Pseudomonadati</taxon>
        <taxon>Bacteroidota</taxon>
        <taxon>Cytophagia</taxon>
        <taxon>Cytophagales</taxon>
        <taxon>Marivirgaceae</taxon>
        <taxon>Marivirga</taxon>
    </lineage>
</organism>
<proteinExistence type="predicted"/>
<evidence type="ECO:0000313" key="1">
    <source>
        <dbReference type="EMBL" id="PTB92105.1"/>
    </source>
</evidence>
<feature type="non-terminal residue" evidence="1">
    <location>
        <position position="1"/>
    </location>
</feature>